<evidence type="ECO:0000256" key="1">
    <source>
        <dbReference type="ARBA" id="ARBA00000188"/>
    </source>
</evidence>
<gene>
    <name evidence="8" type="primary">gmd</name>
    <name evidence="8" type="ORF">GOSPT_125_00690</name>
</gene>
<dbReference type="EMBL" id="BAFC01000123">
    <property type="protein sequence ID" value="GAB41302.1"/>
    <property type="molecule type" value="Genomic_DNA"/>
</dbReference>
<comment type="function">
    <text evidence="6">Catalyzes the conversion of GDP-D-mannose to GDP-4-dehydro-6-deoxy-D-mannose.</text>
</comment>
<name>H5U6E4_9ACTN</name>
<dbReference type="EC" id="4.2.1.47" evidence="4"/>
<dbReference type="PANTHER" id="PTHR43715">
    <property type="entry name" value="GDP-MANNOSE 4,6-DEHYDRATASE"/>
    <property type="match status" value="1"/>
</dbReference>
<sequence length="328" mass="35110">MSASAPIALITGVEGQDGWYLSQLLKSQGYEVHGTVHRKPSIGDETVEQLIANRVGIHVADVVDADRMRMLFDAVRPDHVFHLAGVSSVARSWEDPVGTTRTNSMGTAVAVAEALRFQSVSGKPVTFVNASSAEVFAGSGRVPIDETAPIAPITPYGASKALGHTLCVAYRAKGLAASNVILFNHESPKRPNTFVTGRIAETVARIAAGSSETLSLGNLSAQRDWGWAPDYVDAMRRIALTGRGEDYVVATGTLHSVADFVAAAFASVGIEDWAQRVEVADHLGRPNDAAVLVGDSTRLRTELNWAPTRTFEQIAESMVNHYAQKEMA</sequence>
<dbReference type="Proteomes" id="UP000005845">
    <property type="component" value="Unassembled WGS sequence"/>
</dbReference>
<feature type="domain" description="NAD(P)-binding" evidence="7">
    <location>
        <begin position="9"/>
        <end position="318"/>
    </location>
</feature>
<evidence type="ECO:0000313" key="9">
    <source>
        <dbReference type="Proteomes" id="UP000005845"/>
    </source>
</evidence>
<dbReference type="InterPro" id="IPR006368">
    <property type="entry name" value="GDP_Man_deHydtase"/>
</dbReference>
<keyword evidence="5" id="KW-0456">Lyase</keyword>
<dbReference type="Gene3D" id="3.90.25.10">
    <property type="entry name" value="UDP-galactose 4-epimerase, domain 1"/>
    <property type="match status" value="1"/>
</dbReference>
<dbReference type="eggNOG" id="COG1089">
    <property type="taxonomic scope" value="Bacteria"/>
</dbReference>
<dbReference type="SUPFAM" id="SSF51735">
    <property type="entry name" value="NAD(P)-binding Rossmann-fold domains"/>
    <property type="match status" value="1"/>
</dbReference>
<dbReference type="Pfam" id="PF16363">
    <property type="entry name" value="GDP_Man_Dehyd"/>
    <property type="match status" value="1"/>
</dbReference>
<dbReference type="FunFam" id="3.40.50.720:FF:000924">
    <property type="entry name" value="GDP-mannose 4,6 dehydratase"/>
    <property type="match status" value="1"/>
</dbReference>
<evidence type="ECO:0000256" key="6">
    <source>
        <dbReference type="ARBA" id="ARBA00059383"/>
    </source>
</evidence>
<evidence type="ECO:0000313" key="8">
    <source>
        <dbReference type="EMBL" id="GAB41302.1"/>
    </source>
</evidence>
<comment type="caution">
    <text evidence="8">The sequence shown here is derived from an EMBL/GenBank/DDBJ whole genome shotgun (WGS) entry which is preliminary data.</text>
</comment>
<dbReference type="PANTHER" id="PTHR43715:SF1">
    <property type="entry name" value="GDP-MANNOSE 4,6 DEHYDRATASE"/>
    <property type="match status" value="1"/>
</dbReference>
<protein>
    <recommendedName>
        <fullName evidence="4">GDP-mannose 4,6-dehydratase</fullName>
        <ecNumber evidence="4">4.2.1.47</ecNumber>
    </recommendedName>
</protein>
<dbReference type="InterPro" id="IPR016040">
    <property type="entry name" value="NAD(P)-bd_dom"/>
</dbReference>
<organism evidence="8 9">
    <name type="scientific">Gordonia sputi NBRC 100414</name>
    <dbReference type="NCBI Taxonomy" id="1089453"/>
    <lineage>
        <taxon>Bacteria</taxon>
        <taxon>Bacillati</taxon>
        <taxon>Actinomycetota</taxon>
        <taxon>Actinomycetes</taxon>
        <taxon>Mycobacteriales</taxon>
        <taxon>Gordoniaceae</taxon>
        <taxon>Gordonia</taxon>
    </lineage>
</organism>
<evidence type="ECO:0000256" key="3">
    <source>
        <dbReference type="ARBA" id="ARBA00009263"/>
    </source>
</evidence>
<dbReference type="RefSeq" id="WP_005208601.1">
    <property type="nucleotide sequence ID" value="NZ_BAFC01000123.1"/>
</dbReference>
<dbReference type="CDD" id="cd05260">
    <property type="entry name" value="GDP_MD_SDR_e"/>
    <property type="match status" value="1"/>
</dbReference>
<comment type="similarity">
    <text evidence="3">Belongs to the NAD(P)-dependent epimerase/dehydratase family. GDP-mannose 4,6-dehydratase subfamily.</text>
</comment>
<dbReference type="AlphaFoldDB" id="H5U6E4"/>
<accession>H5U6E4</accession>
<keyword evidence="9" id="KW-1185">Reference proteome</keyword>
<evidence type="ECO:0000256" key="4">
    <source>
        <dbReference type="ARBA" id="ARBA00011989"/>
    </source>
</evidence>
<proteinExistence type="inferred from homology"/>
<evidence type="ECO:0000256" key="5">
    <source>
        <dbReference type="ARBA" id="ARBA00023239"/>
    </source>
</evidence>
<comment type="catalytic activity">
    <reaction evidence="1">
        <text>GDP-alpha-D-mannose = GDP-4-dehydro-alpha-D-rhamnose + H2O</text>
        <dbReference type="Rhea" id="RHEA:23820"/>
        <dbReference type="ChEBI" id="CHEBI:15377"/>
        <dbReference type="ChEBI" id="CHEBI:57527"/>
        <dbReference type="ChEBI" id="CHEBI:57964"/>
        <dbReference type="EC" id="4.2.1.47"/>
    </reaction>
</comment>
<dbReference type="GO" id="GO:0008446">
    <property type="term" value="F:GDP-mannose 4,6-dehydratase activity"/>
    <property type="evidence" value="ECO:0007669"/>
    <property type="project" value="UniProtKB-EC"/>
</dbReference>
<reference evidence="8 9" key="1">
    <citation type="submission" date="2012-02" db="EMBL/GenBank/DDBJ databases">
        <title>Whole genome shotgun sequence of Gordonia sputi NBRC 100414.</title>
        <authorList>
            <person name="Yoshida I."/>
            <person name="Hosoyama A."/>
            <person name="Tsuchikane K."/>
            <person name="Katsumata H."/>
            <person name="Yamazaki S."/>
            <person name="Fujita N."/>
        </authorList>
    </citation>
    <scope>NUCLEOTIDE SEQUENCE [LARGE SCALE GENOMIC DNA]</scope>
    <source>
        <strain evidence="8 9">NBRC 100414</strain>
    </source>
</reference>
<dbReference type="GO" id="GO:0042351">
    <property type="term" value="P:'de novo' GDP-L-fucose biosynthetic process"/>
    <property type="evidence" value="ECO:0007669"/>
    <property type="project" value="TreeGrafter"/>
</dbReference>
<comment type="cofactor">
    <cofactor evidence="2">
        <name>NADP(+)</name>
        <dbReference type="ChEBI" id="CHEBI:58349"/>
    </cofactor>
</comment>
<dbReference type="InterPro" id="IPR036291">
    <property type="entry name" value="NAD(P)-bd_dom_sf"/>
</dbReference>
<evidence type="ECO:0000259" key="7">
    <source>
        <dbReference type="Pfam" id="PF16363"/>
    </source>
</evidence>
<evidence type="ECO:0000256" key="2">
    <source>
        <dbReference type="ARBA" id="ARBA00001937"/>
    </source>
</evidence>
<dbReference type="Gene3D" id="3.40.50.720">
    <property type="entry name" value="NAD(P)-binding Rossmann-like Domain"/>
    <property type="match status" value="1"/>
</dbReference>